<dbReference type="InterPro" id="IPR002398">
    <property type="entry name" value="Pept_C14"/>
</dbReference>
<sequence length="301" mass="35032">MNLLKTHPCAYMLPDIEELKNEREKIIRIFSTFVLNRHNCTKMADILEQSGQTKHAKWLRDFNQSEPVWHYSDEVNLQVTKSTTMNSATTVLLKMDSKPRGKAVIFVNIKSLLKEAERFKYILQQLEFDVDDIIAQCSNKVMRDKLGELAIMNHDKHDAFFMMFIGHGQNEELCCTDKNVPIKDIAYMFSEANCLELRNKPKIFVFNCCRIGNDTKRMFMIYSCEQDECAYYQGDKGFTYFGRAFSHVIAQYACSRDILEIILRTSFRLEEDMKQAICFAKFVSTSLSPAHLLFPKQKGRT</sequence>
<dbReference type="OrthoDB" id="6097640at2759"/>
<dbReference type="SUPFAM" id="SSF52129">
    <property type="entry name" value="Caspase-like"/>
    <property type="match status" value="1"/>
</dbReference>
<evidence type="ECO:0000313" key="3">
    <source>
        <dbReference type="EMBL" id="CAD7645355.1"/>
    </source>
</evidence>
<keyword evidence="4" id="KW-1185">Reference proteome</keyword>
<dbReference type="EMBL" id="CAJPVJ010001992">
    <property type="protein sequence ID" value="CAG2165627.1"/>
    <property type="molecule type" value="Genomic_DNA"/>
</dbReference>
<dbReference type="GO" id="GO:0006508">
    <property type="term" value="P:proteolysis"/>
    <property type="evidence" value="ECO:0007669"/>
    <property type="project" value="InterPro"/>
</dbReference>
<accession>A0A7R9QGY7</accession>
<dbReference type="GO" id="GO:0043525">
    <property type="term" value="P:positive regulation of neuron apoptotic process"/>
    <property type="evidence" value="ECO:0007669"/>
    <property type="project" value="TreeGrafter"/>
</dbReference>
<protein>
    <recommendedName>
        <fullName evidence="2">Caspase family p20 domain-containing protein</fullName>
    </recommendedName>
</protein>
<dbReference type="Gene3D" id="3.40.50.1460">
    <property type="match status" value="1"/>
</dbReference>
<dbReference type="GO" id="GO:0005737">
    <property type="term" value="C:cytoplasm"/>
    <property type="evidence" value="ECO:0007669"/>
    <property type="project" value="TreeGrafter"/>
</dbReference>
<dbReference type="PANTHER" id="PTHR10454:SF210">
    <property type="entry name" value="CASPASE-2"/>
    <property type="match status" value="1"/>
</dbReference>
<dbReference type="AlphaFoldDB" id="A0A7R9QGY7"/>
<dbReference type="GO" id="GO:0006915">
    <property type="term" value="P:apoptotic process"/>
    <property type="evidence" value="ECO:0007669"/>
    <property type="project" value="TreeGrafter"/>
</dbReference>
<evidence type="ECO:0000313" key="4">
    <source>
        <dbReference type="Proteomes" id="UP000728032"/>
    </source>
</evidence>
<dbReference type="SMART" id="SM00115">
    <property type="entry name" value="CASc"/>
    <property type="match status" value="1"/>
</dbReference>
<gene>
    <name evidence="3" type="ORF">ONB1V03_LOCUS5166</name>
</gene>
<dbReference type="Proteomes" id="UP000728032">
    <property type="component" value="Unassembled WGS sequence"/>
</dbReference>
<dbReference type="InterPro" id="IPR001309">
    <property type="entry name" value="Pept_C14_p20"/>
</dbReference>
<organism evidence="3">
    <name type="scientific">Oppiella nova</name>
    <dbReference type="NCBI Taxonomy" id="334625"/>
    <lineage>
        <taxon>Eukaryota</taxon>
        <taxon>Metazoa</taxon>
        <taxon>Ecdysozoa</taxon>
        <taxon>Arthropoda</taxon>
        <taxon>Chelicerata</taxon>
        <taxon>Arachnida</taxon>
        <taxon>Acari</taxon>
        <taxon>Acariformes</taxon>
        <taxon>Sarcoptiformes</taxon>
        <taxon>Oribatida</taxon>
        <taxon>Brachypylina</taxon>
        <taxon>Oppioidea</taxon>
        <taxon>Oppiidae</taxon>
        <taxon>Oppiella</taxon>
    </lineage>
</organism>
<dbReference type="PROSITE" id="PS50208">
    <property type="entry name" value="CASPASE_P20"/>
    <property type="match status" value="1"/>
</dbReference>
<proteinExistence type="inferred from homology"/>
<dbReference type="InterPro" id="IPR029030">
    <property type="entry name" value="Caspase-like_dom_sf"/>
</dbReference>
<feature type="domain" description="Caspase family p20" evidence="2">
    <location>
        <begin position="115"/>
        <end position="210"/>
    </location>
</feature>
<dbReference type="InterPro" id="IPR011600">
    <property type="entry name" value="Pept_C14_caspase"/>
</dbReference>
<reference evidence="3" key="1">
    <citation type="submission" date="2020-11" db="EMBL/GenBank/DDBJ databases">
        <authorList>
            <person name="Tran Van P."/>
        </authorList>
    </citation>
    <scope>NUCLEOTIDE SEQUENCE</scope>
</reference>
<dbReference type="Pfam" id="PF00656">
    <property type="entry name" value="Peptidase_C14"/>
    <property type="match status" value="1"/>
</dbReference>
<dbReference type="InterPro" id="IPR015917">
    <property type="entry name" value="Pept_C14A"/>
</dbReference>
<dbReference type="PANTHER" id="PTHR10454">
    <property type="entry name" value="CASPASE"/>
    <property type="match status" value="1"/>
</dbReference>
<dbReference type="EMBL" id="OC916817">
    <property type="protein sequence ID" value="CAD7645355.1"/>
    <property type="molecule type" value="Genomic_DNA"/>
</dbReference>
<dbReference type="GO" id="GO:0004197">
    <property type="term" value="F:cysteine-type endopeptidase activity"/>
    <property type="evidence" value="ECO:0007669"/>
    <property type="project" value="InterPro"/>
</dbReference>
<comment type="similarity">
    <text evidence="1">Belongs to the peptidase C14A family.</text>
</comment>
<evidence type="ECO:0000259" key="2">
    <source>
        <dbReference type="PROSITE" id="PS50208"/>
    </source>
</evidence>
<evidence type="ECO:0000256" key="1">
    <source>
        <dbReference type="ARBA" id="ARBA00010134"/>
    </source>
</evidence>
<name>A0A7R9QGY7_9ACAR</name>